<keyword evidence="2" id="KW-1185">Reference proteome</keyword>
<dbReference type="RefSeq" id="WP_188652483.1">
    <property type="nucleotide sequence ID" value="NZ_BMIN01000005.1"/>
</dbReference>
<reference evidence="2" key="1">
    <citation type="journal article" date="2019" name="Int. J. Syst. Evol. Microbiol.">
        <title>The Global Catalogue of Microorganisms (GCM) 10K type strain sequencing project: providing services to taxonomists for standard genome sequencing and annotation.</title>
        <authorList>
            <consortium name="The Broad Institute Genomics Platform"/>
            <consortium name="The Broad Institute Genome Sequencing Center for Infectious Disease"/>
            <person name="Wu L."/>
            <person name="Ma J."/>
        </authorList>
    </citation>
    <scope>NUCLEOTIDE SEQUENCE [LARGE SCALE GENOMIC DNA]</scope>
    <source>
        <strain evidence="2">CGMCC 1.15353</strain>
    </source>
</reference>
<dbReference type="Proteomes" id="UP000642571">
    <property type="component" value="Unassembled WGS sequence"/>
</dbReference>
<proteinExistence type="predicted"/>
<evidence type="ECO:0000313" key="1">
    <source>
        <dbReference type="EMBL" id="GGD08745.1"/>
    </source>
</evidence>
<sequence length="183" mass="21512">MKKKIGFSIVVAIVFLLLVRIISIEEFLAQTEIKELDELKKFDDRTILLPTYAPFTIHKVEYDELYKGEVKVNENSEIVHVNEGNIDYLTPNLRYVSDGAPRRIIDFYISKGLDRDLINYDEIHKFGNSLKGYYRVFETKQFFIWEQDGVMVDMVIKTEGDKSLLSIEELIKIAESFEEWDDR</sequence>
<organism evidence="1 2">
    <name type="scientific">Pontibacillus salipaludis</name>
    <dbReference type="NCBI Taxonomy" id="1697394"/>
    <lineage>
        <taxon>Bacteria</taxon>
        <taxon>Bacillati</taxon>
        <taxon>Bacillota</taxon>
        <taxon>Bacilli</taxon>
        <taxon>Bacillales</taxon>
        <taxon>Bacillaceae</taxon>
        <taxon>Pontibacillus</taxon>
    </lineage>
</organism>
<accession>A0ABQ1PZS4</accession>
<dbReference type="EMBL" id="BMIN01000005">
    <property type="protein sequence ID" value="GGD08745.1"/>
    <property type="molecule type" value="Genomic_DNA"/>
</dbReference>
<comment type="caution">
    <text evidence="1">The sequence shown here is derived from an EMBL/GenBank/DDBJ whole genome shotgun (WGS) entry which is preliminary data.</text>
</comment>
<protein>
    <submittedName>
        <fullName evidence="1">Uncharacterized protein</fullName>
    </submittedName>
</protein>
<name>A0ABQ1PZS4_9BACI</name>
<gene>
    <name evidence="1" type="ORF">GCM10011389_15450</name>
</gene>
<evidence type="ECO:0000313" key="2">
    <source>
        <dbReference type="Proteomes" id="UP000642571"/>
    </source>
</evidence>